<organism evidence="1 2">
    <name type="scientific">Discina gigas</name>
    <dbReference type="NCBI Taxonomy" id="1032678"/>
    <lineage>
        <taxon>Eukaryota</taxon>
        <taxon>Fungi</taxon>
        <taxon>Dikarya</taxon>
        <taxon>Ascomycota</taxon>
        <taxon>Pezizomycotina</taxon>
        <taxon>Pezizomycetes</taxon>
        <taxon>Pezizales</taxon>
        <taxon>Discinaceae</taxon>
        <taxon>Discina</taxon>
    </lineage>
</organism>
<dbReference type="Proteomes" id="UP001447188">
    <property type="component" value="Unassembled WGS sequence"/>
</dbReference>
<feature type="non-terminal residue" evidence="1">
    <location>
        <position position="382"/>
    </location>
</feature>
<protein>
    <recommendedName>
        <fullName evidence="3">Replication protein</fullName>
    </recommendedName>
</protein>
<gene>
    <name evidence="1" type="ORF">Q9L58_010743</name>
</gene>
<accession>A0ABR3G3A6</accession>
<name>A0ABR3G3A6_9PEZI</name>
<evidence type="ECO:0000313" key="1">
    <source>
        <dbReference type="EMBL" id="KAL0630409.1"/>
    </source>
</evidence>
<reference evidence="1 2" key="1">
    <citation type="submission" date="2024-02" db="EMBL/GenBank/DDBJ databases">
        <title>Discinaceae phylogenomics.</title>
        <authorList>
            <person name="Dirks A.C."/>
            <person name="James T.Y."/>
        </authorList>
    </citation>
    <scope>NUCLEOTIDE SEQUENCE [LARGE SCALE GENOMIC DNA]</scope>
    <source>
        <strain evidence="1 2">ACD0624</strain>
    </source>
</reference>
<evidence type="ECO:0008006" key="3">
    <source>
        <dbReference type="Google" id="ProtNLM"/>
    </source>
</evidence>
<proteinExistence type="predicted"/>
<sequence length="382" mass="43495">MAFVLPSFNIVVNVWRVNGTGANYAAPDVTPIANLTPGRRVMQNLAGAGSFTNYDQIMELLLPPLTDIRASWNGLLPDLVECPSGSGRFYNVIWVDDVGKGFANEHRIAQIQYLKSGAVPPFGIGFPVGAPQRVDEWTEHKKGLASKLENERKARADTEWRLEIQGKRITLKRLDYTQAVRPYYGRGEITSFSWKARARMLRRISSIDWIKAGRGLFMTLTYPPECEDHTMCERSKHRYLMHRWIEKEVGCKTAVAWRVEWLPRRSGPTIGQIAPHMHLIVFTSKGLCAARTMRFWMRVIGSRRHTQLKIQRLQVGEMPAVYAAKYCAKVTNATILDNVPKRNKTGRHAGWLRAGLIPYHPLEVVERLDAEVAQLLRHRANE</sequence>
<dbReference type="EMBL" id="JBBBZM010000694">
    <property type="protein sequence ID" value="KAL0630409.1"/>
    <property type="molecule type" value="Genomic_DNA"/>
</dbReference>
<comment type="caution">
    <text evidence="1">The sequence shown here is derived from an EMBL/GenBank/DDBJ whole genome shotgun (WGS) entry which is preliminary data.</text>
</comment>
<keyword evidence="2" id="KW-1185">Reference proteome</keyword>
<evidence type="ECO:0000313" key="2">
    <source>
        <dbReference type="Proteomes" id="UP001447188"/>
    </source>
</evidence>